<dbReference type="EMBL" id="BTSX01000003">
    <property type="protein sequence ID" value="GMS88798.1"/>
    <property type="molecule type" value="Genomic_DNA"/>
</dbReference>
<accession>A0AAV5T7J3</accession>
<dbReference type="AlphaFoldDB" id="A0AAV5T7J3"/>
<organism evidence="1 2">
    <name type="scientific">Pristionchus entomophagus</name>
    <dbReference type="NCBI Taxonomy" id="358040"/>
    <lineage>
        <taxon>Eukaryota</taxon>
        <taxon>Metazoa</taxon>
        <taxon>Ecdysozoa</taxon>
        <taxon>Nematoda</taxon>
        <taxon>Chromadorea</taxon>
        <taxon>Rhabditida</taxon>
        <taxon>Rhabditina</taxon>
        <taxon>Diplogasteromorpha</taxon>
        <taxon>Diplogasteroidea</taxon>
        <taxon>Neodiplogasteridae</taxon>
        <taxon>Pristionchus</taxon>
    </lineage>
</organism>
<evidence type="ECO:0000313" key="2">
    <source>
        <dbReference type="Proteomes" id="UP001432027"/>
    </source>
</evidence>
<gene>
    <name evidence="1" type="ORF">PENTCL1PPCAC_10973</name>
</gene>
<proteinExistence type="predicted"/>
<reference evidence="1" key="1">
    <citation type="submission" date="2023-10" db="EMBL/GenBank/DDBJ databases">
        <title>Genome assembly of Pristionchus species.</title>
        <authorList>
            <person name="Yoshida K."/>
            <person name="Sommer R.J."/>
        </authorList>
    </citation>
    <scope>NUCLEOTIDE SEQUENCE</scope>
    <source>
        <strain evidence="1">RS0144</strain>
    </source>
</reference>
<keyword evidence="2" id="KW-1185">Reference proteome</keyword>
<comment type="caution">
    <text evidence="1">The sequence shown here is derived from an EMBL/GenBank/DDBJ whole genome shotgun (WGS) entry which is preliminary data.</text>
</comment>
<name>A0AAV5T7J3_9BILA</name>
<evidence type="ECO:0000313" key="1">
    <source>
        <dbReference type="EMBL" id="GMS88798.1"/>
    </source>
</evidence>
<evidence type="ECO:0008006" key="3">
    <source>
        <dbReference type="Google" id="ProtNLM"/>
    </source>
</evidence>
<feature type="non-terminal residue" evidence="1">
    <location>
        <position position="1"/>
    </location>
</feature>
<protein>
    <recommendedName>
        <fullName evidence="3">DUF4136 domain-containing protein</fullName>
    </recommendedName>
</protein>
<dbReference type="Proteomes" id="UP001432027">
    <property type="component" value="Unassembled WGS sequence"/>
</dbReference>
<sequence length="175" mass="18450">FLLASSLATVSIGCAPSPGTGTGPSFITASPKLSFTFSPPLIWTYNSNGTAAAGQSLTMDQAQARINEEVEFAIIKALNQYGYASSGITIDNAIAPKDVTVGTCADSMPYEAEGETVAYICEGEEKMPYKIPTSITVKSPLPLSASQWESIALRVYSSLVSSAGVKFYDLIEVSQ</sequence>